<dbReference type="Pfam" id="PF04607">
    <property type="entry name" value="RelA_SpoT"/>
    <property type="match status" value="1"/>
</dbReference>
<feature type="domain" description="RelA/SpoT" evidence="1">
    <location>
        <begin position="57"/>
        <end position="189"/>
    </location>
</feature>
<dbReference type="PANTHER" id="PTHR47837">
    <property type="entry name" value="GTP PYROPHOSPHOKINASE YJBM"/>
    <property type="match status" value="1"/>
</dbReference>
<gene>
    <name evidence="2" type="ORF">HX810_25500</name>
</gene>
<dbReference type="Gene3D" id="3.30.460.10">
    <property type="entry name" value="Beta Polymerase, domain 2"/>
    <property type="match status" value="1"/>
</dbReference>
<sequence length="372" mass="42792">MSELSPEELKQRLVRFYDRYGKDLEQIKSLLEIRLSQLALAYTIDNKLPPEAVRITARVKGLGSFLKKLEKKGWPQFYYPTDIVNDLIGARVVCWFLDDCHGFMKLINSSHHLKLDSDVEDYIKEPKRSGYRSIHLVGSVAYDSVDRGEDKEIVIAPREMKCEIQIRTKLQDAWGDVTHEFHYKAKSSGVENNDLEGFLSDISDRLATEDLTLIKFRKAYQRLAEDKINNKTRQGFVVEQEKELQHKYFLSPPFVNLESALQKSRQLGLPLFVVIYDSSHPKKSKLEYSLGYFLEYQTTKKIVDKKFVAALVDWSDPAVKKLVPESDPLENCRLVIITPDGKTVYSEGVYANPDEGLKIVQALISAHDVQKW</sequence>
<evidence type="ECO:0000313" key="3">
    <source>
        <dbReference type="Proteomes" id="UP000561369"/>
    </source>
</evidence>
<dbReference type="InterPro" id="IPR007685">
    <property type="entry name" value="RelA_SpoT"/>
</dbReference>
<evidence type="ECO:0000259" key="1">
    <source>
        <dbReference type="SMART" id="SM00954"/>
    </source>
</evidence>
<dbReference type="GO" id="GO:0015969">
    <property type="term" value="P:guanosine tetraphosphate metabolic process"/>
    <property type="evidence" value="ECO:0007669"/>
    <property type="project" value="InterPro"/>
</dbReference>
<name>A0A7Y8GJ46_9PSED</name>
<proteinExistence type="predicted"/>
<dbReference type="CDD" id="cd05399">
    <property type="entry name" value="NT_Rel-Spo_like"/>
    <property type="match status" value="1"/>
</dbReference>
<comment type="caution">
    <text evidence="2">The sequence shown here is derived from an EMBL/GenBank/DDBJ whole genome shotgun (WGS) entry which is preliminary data.</text>
</comment>
<dbReference type="SMART" id="SM00954">
    <property type="entry name" value="RelA_SpoT"/>
    <property type="match status" value="1"/>
</dbReference>
<dbReference type="AlphaFoldDB" id="A0A7Y8GJ46"/>
<dbReference type="SUPFAM" id="SSF81301">
    <property type="entry name" value="Nucleotidyltransferase"/>
    <property type="match status" value="1"/>
</dbReference>
<dbReference type="InterPro" id="IPR043519">
    <property type="entry name" value="NT_sf"/>
</dbReference>
<dbReference type="EMBL" id="JACAQV010000027">
    <property type="protein sequence ID" value="NWF11036.1"/>
    <property type="molecule type" value="Genomic_DNA"/>
</dbReference>
<evidence type="ECO:0000313" key="2">
    <source>
        <dbReference type="EMBL" id="NWF11036.1"/>
    </source>
</evidence>
<protein>
    <recommendedName>
        <fullName evidence="1">RelA/SpoT domain-containing protein</fullName>
    </recommendedName>
</protein>
<reference evidence="2 3" key="1">
    <citation type="submission" date="2020-04" db="EMBL/GenBank/DDBJ databases">
        <title>Molecular characterization of pseudomonads from Agaricus bisporus reveal novel blotch 2 pathogens in Western Europe.</title>
        <authorList>
            <person name="Taparia T."/>
            <person name="Krijger M."/>
            <person name="Haynes E."/>
            <person name="Elpinstone J.G."/>
            <person name="Noble R."/>
            <person name="Van Der Wolf J."/>
        </authorList>
    </citation>
    <scope>NUCLEOTIDE SEQUENCE [LARGE SCALE GENOMIC DNA]</scope>
    <source>
        <strain evidence="2 3">IPO3765</strain>
    </source>
</reference>
<dbReference type="Proteomes" id="UP000561369">
    <property type="component" value="Unassembled WGS sequence"/>
</dbReference>
<dbReference type="PANTHER" id="PTHR47837:SF1">
    <property type="entry name" value="GTP PYROPHOSPHOKINASE YJBM"/>
    <property type="match status" value="1"/>
</dbReference>
<dbReference type="InterPro" id="IPR052366">
    <property type="entry name" value="GTP_Pyrophosphokinase"/>
</dbReference>
<organism evidence="2 3">
    <name type="scientific">Pseudomonas salomonii</name>
    <dbReference type="NCBI Taxonomy" id="191391"/>
    <lineage>
        <taxon>Bacteria</taxon>
        <taxon>Pseudomonadati</taxon>
        <taxon>Pseudomonadota</taxon>
        <taxon>Gammaproteobacteria</taxon>
        <taxon>Pseudomonadales</taxon>
        <taxon>Pseudomonadaceae</taxon>
        <taxon>Pseudomonas</taxon>
    </lineage>
</organism>
<dbReference type="RefSeq" id="WP_065930821.1">
    <property type="nucleotide sequence ID" value="NZ_JACAQV010000027.1"/>
</dbReference>
<accession>A0A7Y8GJ46</accession>